<evidence type="ECO:0000256" key="14">
    <source>
        <dbReference type="SAM" id="Phobius"/>
    </source>
</evidence>
<dbReference type="PROSITE" id="PS50283">
    <property type="entry name" value="NA_SOLUT_SYMP_3"/>
    <property type="match status" value="1"/>
</dbReference>
<evidence type="ECO:0000256" key="5">
    <source>
        <dbReference type="ARBA" id="ARBA00022692"/>
    </source>
</evidence>
<proteinExistence type="inferred from homology"/>
<evidence type="ECO:0000313" key="15">
    <source>
        <dbReference type="EMBL" id="MDH4572235.1"/>
    </source>
</evidence>
<keyword evidence="16" id="KW-1185">Reference proteome</keyword>
<comment type="catalytic activity">
    <reaction evidence="12">
        <text>L-proline(in) + Na(+)(in) = L-proline(out) + Na(+)(out)</text>
        <dbReference type="Rhea" id="RHEA:28967"/>
        <dbReference type="ChEBI" id="CHEBI:29101"/>
        <dbReference type="ChEBI" id="CHEBI:60039"/>
    </reaction>
</comment>
<dbReference type="Gene3D" id="1.20.1730.10">
    <property type="entry name" value="Sodium/glucose cotransporter"/>
    <property type="match status" value="1"/>
</dbReference>
<feature type="transmembrane region" description="Helical" evidence="14">
    <location>
        <begin position="47"/>
        <end position="66"/>
    </location>
</feature>
<feature type="transmembrane region" description="Helical" evidence="14">
    <location>
        <begin position="269"/>
        <end position="298"/>
    </location>
</feature>
<reference evidence="15" key="1">
    <citation type="journal article" date="2015" name="Antonie Van Leeuwenhoek">
        <title>Comparative 16S rRNA signatures and multilocus sequence analysis for the genus Salinicola and description of Salinicola acroporae sp. nov., isolated from coral Acropora digitifera.</title>
        <authorList>
            <person name="Lepcha R.T."/>
            <person name="Poddar A."/>
            <person name="Schumann P."/>
            <person name="Das S.K."/>
        </authorList>
    </citation>
    <scope>NUCLEOTIDE SEQUENCE</scope>
    <source>
        <strain evidence="15">S4-41</strain>
    </source>
</reference>
<dbReference type="EMBL" id="PGFS01000001">
    <property type="protein sequence ID" value="MDH4572235.1"/>
    <property type="molecule type" value="Genomic_DNA"/>
</dbReference>
<keyword evidence="4" id="KW-1003">Cell membrane</keyword>
<dbReference type="Proteomes" id="UP001162135">
    <property type="component" value="Unassembled WGS sequence"/>
</dbReference>
<evidence type="ECO:0000256" key="7">
    <source>
        <dbReference type="ARBA" id="ARBA00022989"/>
    </source>
</evidence>
<feature type="transmembrane region" description="Helical" evidence="14">
    <location>
        <begin position="452"/>
        <end position="473"/>
    </location>
</feature>
<evidence type="ECO:0000256" key="2">
    <source>
        <dbReference type="ARBA" id="ARBA00006434"/>
    </source>
</evidence>
<feature type="transmembrane region" description="Helical" evidence="14">
    <location>
        <begin position="318"/>
        <end position="339"/>
    </location>
</feature>
<evidence type="ECO:0000256" key="3">
    <source>
        <dbReference type="ARBA" id="ARBA00022448"/>
    </source>
</evidence>
<feature type="transmembrane region" description="Helical" evidence="14">
    <location>
        <begin position="395"/>
        <end position="420"/>
    </location>
</feature>
<keyword evidence="9" id="KW-0406">Ion transport</keyword>
<comment type="caution">
    <text evidence="15">The sequence shown here is derived from an EMBL/GenBank/DDBJ whole genome shotgun (WGS) entry which is preliminary data.</text>
</comment>
<evidence type="ECO:0000256" key="9">
    <source>
        <dbReference type="ARBA" id="ARBA00023065"/>
    </source>
</evidence>
<comment type="similarity">
    <text evidence="2 13">Belongs to the sodium:solute symporter (SSF) (TC 2.A.21) family.</text>
</comment>
<dbReference type="CDD" id="cd10322">
    <property type="entry name" value="SLC5sbd"/>
    <property type="match status" value="1"/>
</dbReference>
<evidence type="ECO:0000256" key="8">
    <source>
        <dbReference type="ARBA" id="ARBA00023053"/>
    </source>
</evidence>
<feature type="transmembrane region" description="Helical" evidence="14">
    <location>
        <begin position="6"/>
        <end position="26"/>
    </location>
</feature>
<name>A0ABT6I4U4_9GAMM</name>
<evidence type="ECO:0008006" key="17">
    <source>
        <dbReference type="Google" id="ProtNLM"/>
    </source>
</evidence>
<dbReference type="InterPro" id="IPR050277">
    <property type="entry name" value="Sodium:Solute_Symporter"/>
</dbReference>
<keyword evidence="10 14" id="KW-0472">Membrane</keyword>
<keyword evidence="11" id="KW-0739">Sodium transport</keyword>
<evidence type="ECO:0000256" key="1">
    <source>
        <dbReference type="ARBA" id="ARBA00004651"/>
    </source>
</evidence>
<keyword evidence="7 14" id="KW-1133">Transmembrane helix</keyword>
<dbReference type="PANTHER" id="PTHR48086:SF3">
    <property type="entry name" value="SODIUM_PROLINE SYMPORTER"/>
    <property type="match status" value="1"/>
</dbReference>
<keyword evidence="5 14" id="KW-0812">Transmembrane</keyword>
<organism evidence="15 16">
    <name type="scientific">Salinicola acroporae</name>
    <dbReference type="NCBI Taxonomy" id="1541440"/>
    <lineage>
        <taxon>Bacteria</taxon>
        <taxon>Pseudomonadati</taxon>
        <taxon>Pseudomonadota</taxon>
        <taxon>Gammaproteobacteria</taxon>
        <taxon>Oceanospirillales</taxon>
        <taxon>Halomonadaceae</taxon>
        <taxon>Salinicola</taxon>
    </lineage>
</organism>
<feature type="transmembrane region" description="Helical" evidence="14">
    <location>
        <begin position="239"/>
        <end position="257"/>
    </location>
</feature>
<feature type="transmembrane region" description="Helical" evidence="14">
    <location>
        <begin position="78"/>
        <end position="100"/>
    </location>
</feature>
<evidence type="ECO:0000313" key="16">
    <source>
        <dbReference type="Proteomes" id="UP001162135"/>
    </source>
</evidence>
<feature type="transmembrane region" description="Helical" evidence="14">
    <location>
        <begin position="159"/>
        <end position="179"/>
    </location>
</feature>
<dbReference type="InterPro" id="IPR038377">
    <property type="entry name" value="Na/Glc_symporter_sf"/>
</dbReference>
<dbReference type="Pfam" id="PF00474">
    <property type="entry name" value="SSF"/>
    <property type="match status" value="1"/>
</dbReference>
<accession>A0ABT6I4U4</accession>
<evidence type="ECO:0000256" key="11">
    <source>
        <dbReference type="ARBA" id="ARBA00023201"/>
    </source>
</evidence>
<evidence type="ECO:0000256" key="10">
    <source>
        <dbReference type="ARBA" id="ARBA00023136"/>
    </source>
</evidence>
<evidence type="ECO:0000256" key="12">
    <source>
        <dbReference type="ARBA" id="ARBA00033708"/>
    </source>
</evidence>
<reference evidence="15" key="2">
    <citation type="submission" date="2017-11" db="EMBL/GenBank/DDBJ databases">
        <authorList>
            <person name="Das S.K."/>
        </authorList>
    </citation>
    <scope>NUCLEOTIDE SEQUENCE</scope>
    <source>
        <strain evidence="15">S4-41</strain>
    </source>
</reference>
<gene>
    <name evidence="15" type="ORF">CUR86_07010</name>
</gene>
<feature type="transmembrane region" description="Helical" evidence="14">
    <location>
        <begin position="427"/>
        <end position="446"/>
    </location>
</feature>
<comment type="subcellular location">
    <subcellularLocation>
        <location evidence="1">Cell membrane</location>
        <topology evidence="1">Multi-pass membrane protein</topology>
    </subcellularLocation>
</comment>
<sequence length="514" mass="56032">MTMTTLVAIIGIACYMAITLAVAWLASRRNQKSDPDDWFIMGRGANLFFLVGTLFATWFSTFAFLGGPGTFFGKGANWLLFGFFNSMGPLLIMFIGTRIWRLGKEYNFITPADLLSCYYDDSRRVRVITAVICVLALFPYVAIQLSGIAISVQSLTEGFVSYSTAIFGIAACVAIYAIFGGSRAVVWTDAFQGFIFAMLLIGTAILVIVWSGGWENGWNSAIEARPEQFLIDHGQGGSYVTLMLLWTFGWILTPHLWQRLYMANSAKTLVMSSMIASFLSLIVIVICGAIIGFFALGMPLQLPTGFTPDALVPEIYRQYLPLMGAVLVIAVFAAGMSTVDSQVISASSIFTRDLYSPLVGPSVSLERSMSVGRWFELAFLIAVVAFSLSPSGRQLLVPLASIGVGIALCFLMPLIGALFWPRATEPAAFWSMLAGGSVMLALQLGLKQHLPNIIGAPLWGFLVSAILFYTISLRTPAVSARKQAMFHGFLASRFPETISAESRRDAPHSEIKTI</sequence>
<keyword evidence="6" id="KW-0769">Symport</keyword>
<feature type="transmembrane region" description="Helical" evidence="14">
    <location>
        <begin position="371"/>
        <end position="389"/>
    </location>
</feature>
<evidence type="ECO:0000256" key="13">
    <source>
        <dbReference type="RuleBase" id="RU362091"/>
    </source>
</evidence>
<dbReference type="PANTHER" id="PTHR48086">
    <property type="entry name" value="SODIUM/PROLINE SYMPORTER-RELATED"/>
    <property type="match status" value="1"/>
</dbReference>
<feature type="transmembrane region" description="Helical" evidence="14">
    <location>
        <begin position="191"/>
        <end position="210"/>
    </location>
</feature>
<keyword evidence="3" id="KW-0813">Transport</keyword>
<dbReference type="InterPro" id="IPR001734">
    <property type="entry name" value="Na/solute_symporter"/>
</dbReference>
<protein>
    <recommendedName>
        <fullName evidence="17">Sodium:solute symporter</fullName>
    </recommendedName>
</protein>
<keyword evidence="8" id="KW-0915">Sodium</keyword>
<evidence type="ECO:0000256" key="4">
    <source>
        <dbReference type="ARBA" id="ARBA00022475"/>
    </source>
</evidence>
<feature type="transmembrane region" description="Helical" evidence="14">
    <location>
        <begin position="127"/>
        <end position="153"/>
    </location>
</feature>
<evidence type="ECO:0000256" key="6">
    <source>
        <dbReference type="ARBA" id="ARBA00022847"/>
    </source>
</evidence>